<evidence type="ECO:0000256" key="5">
    <source>
        <dbReference type="ARBA" id="ARBA00022824"/>
    </source>
</evidence>
<sequence length="546" mass="60641">MNTTTPSWLDRVAVNVPNHVYELLEGVVSPEIVAEAAIVAIAAVTVALAVSFTTAKPKRAALPDPKSPLYHPSDNDNCKYIITTRAAADFGDTTLKGYQVALVPLVAAVTLAGLYWVMQQTPESVNWYLNWMFCLGLPMCAHDTISQILTVFDRWRWVRFQRYAVVVVKDDTLPAGPMDGDLDAEEVHQTYPDYVTVWPAPAQVDVANRVAHYVTDGKGIIAFPLAVGLTYLFWLKNPGLHPDSAAVANWVVTNAASFAYTVTGIASLQLARFSHACLMLSGLFVYDIYFVFATPMMETVARGLDVPIKFIVPRADGEFMDQMFSLIGTGDLVVPGVFLSLLSRFDYHQYYSKRPTVPFHHARQIPRPYFRGGMVFYTLGLVLTMVAMHTSQRGQPALLYIVPCLLLGTLGLAHFRGEVGALFSFDDEIEMKPPSNEIADSDASDDDDEFELDSYDEWVERVEQKRDELIADTDDDDPVVYQFLSDDDDDDHTFVIGDNDTDNDSGDNLDSDGDAELGDGDGLADEIIAIRQELARPPQEWYSDDE</sequence>
<feature type="transmembrane region" description="Helical" evidence="9">
    <location>
        <begin position="368"/>
        <end position="391"/>
    </location>
</feature>
<evidence type="ECO:0000256" key="4">
    <source>
        <dbReference type="ARBA" id="ARBA00022801"/>
    </source>
</evidence>
<organism evidence="10 11">
    <name type="scientific">Diutina rugosa</name>
    <name type="common">Yeast</name>
    <name type="synonym">Candida rugosa</name>
    <dbReference type="NCBI Taxonomy" id="5481"/>
    <lineage>
        <taxon>Eukaryota</taxon>
        <taxon>Fungi</taxon>
        <taxon>Dikarya</taxon>
        <taxon>Ascomycota</taxon>
        <taxon>Saccharomycotina</taxon>
        <taxon>Pichiomycetes</taxon>
        <taxon>Debaryomycetaceae</taxon>
        <taxon>Diutina</taxon>
    </lineage>
</organism>
<dbReference type="AlphaFoldDB" id="A0A642UY12"/>
<name>A0A642UY12_DIURU</name>
<feature type="transmembrane region" description="Helical" evidence="9">
    <location>
        <begin position="273"/>
        <end position="292"/>
    </location>
</feature>
<dbReference type="VEuPathDB" id="FungiDB:DIURU_000310"/>
<dbReference type="GO" id="GO:0042500">
    <property type="term" value="F:aspartic endopeptidase activity, intramembrane cleaving"/>
    <property type="evidence" value="ECO:0007669"/>
    <property type="project" value="InterPro"/>
</dbReference>
<evidence type="ECO:0000256" key="2">
    <source>
        <dbReference type="ARBA" id="ARBA00006859"/>
    </source>
</evidence>
<feature type="transmembrane region" description="Helical" evidence="9">
    <location>
        <begin position="397"/>
        <end position="415"/>
    </location>
</feature>
<dbReference type="InterPro" id="IPR006639">
    <property type="entry name" value="Preselin/SPP"/>
</dbReference>
<protein>
    <recommendedName>
        <fullName evidence="12">Signal peptide peptidase</fullName>
    </recommendedName>
</protein>
<feature type="transmembrane region" description="Helical" evidence="9">
    <location>
        <begin position="100"/>
        <end position="118"/>
    </location>
</feature>
<feature type="transmembrane region" description="Helical" evidence="9">
    <location>
        <begin position="32"/>
        <end position="52"/>
    </location>
</feature>
<keyword evidence="5" id="KW-0256">Endoplasmic reticulum</keyword>
<evidence type="ECO:0000256" key="8">
    <source>
        <dbReference type="SAM" id="MobiDB-lite"/>
    </source>
</evidence>
<keyword evidence="6 9" id="KW-1133">Transmembrane helix</keyword>
<dbReference type="GO" id="GO:0006465">
    <property type="term" value="P:signal peptide processing"/>
    <property type="evidence" value="ECO:0007669"/>
    <property type="project" value="TreeGrafter"/>
</dbReference>
<feature type="region of interest" description="Disordered" evidence="8">
    <location>
        <begin position="467"/>
        <end position="524"/>
    </location>
</feature>
<dbReference type="RefSeq" id="XP_034014832.1">
    <property type="nucleotide sequence ID" value="XM_034155825.1"/>
</dbReference>
<dbReference type="OMA" id="WSPTHIN"/>
<dbReference type="SMART" id="SM00730">
    <property type="entry name" value="PSN"/>
    <property type="match status" value="1"/>
</dbReference>
<feature type="compositionally biased region" description="Acidic residues" evidence="8">
    <location>
        <begin position="499"/>
        <end position="524"/>
    </location>
</feature>
<keyword evidence="4" id="KW-0378">Hydrolase</keyword>
<dbReference type="InterPro" id="IPR007369">
    <property type="entry name" value="Peptidase_A22B_SPP"/>
</dbReference>
<keyword evidence="11" id="KW-1185">Reference proteome</keyword>
<dbReference type="GeneID" id="54778963"/>
<feature type="transmembrane region" description="Helical" evidence="9">
    <location>
        <begin position="247"/>
        <end position="266"/>
    </location>
</feature>
<dbReference type="GO" id="GO:0033619">
    <property type="term" value="P:membrane protein proteolysis"/>
    <property type="evidence" value="ECO:0007669"/>
    <property type="project" value="TreeGrafter"/>
</dbReference>
<evidence type="ECO:0000313" key="10">
    <source>
        <dbReference type="EMBL" id="KAA8907900.1"/>
    </source>
</evidence>
<dbReference type="PANTHER" id="PTHR12174:SF23">
    <property type="entry name" value="MINOR HISTOCOMPATIBILITY ANTIGEN H13"/>
    <property type="match status" value="1"/>
</dbReference>
<dbReference type="Pfam" id="PF04258">
    <property type="entry name" value="Peptidase_A22B"/>
    <property type="match status" value="1"/>
</dbReference>
<comment type="subcellular location">
    <subcellularLocation>
        <location evidence="1">Endoplasmic reticulum membrane</location>
        <topology evidence="1">Multi-pass membrane protein</topology>
    </subcellularLocation>
</comment>
<comment type="caution">
    <text evidence="10">The sequence shown here is derived from an EMBL/GenBank/DDBJ whole genome shotgun (WGS) entry which is preliminary data.</text>
</comment>
<accession>A0A642UY12</accession>
<evidence type="ECO:0000256" key="7">
    <source>
        <dbReference type="ARBA" id="ARBA00023136"/>
    </source>
</evidence>
<dbReference type="EMBL" id="SWFT01000018">
    <property type="protein sequence ID" value="KAA8907900.1"/>
    <property type="molecule type" value="Genomic_DNA"/>
</dbReference>
<evidence type="ECO:0000256" key="3">
    <source>
        <dbReference type="ARBA" id="ARBA00022692"/>
    </source>
</evidence>
<evidence type="ECO:0000256" key="6">
    <source>
        <dbReference type="ARBA" id="ARBA00022989"/>
    </source>
</evidence>
<reference evidence="10 11" key="1">
    <citation type="submission" date="2019-07" db="EMBL/GenBank/DDBJ databases">
        <title>Genome assembly of two rare yeast pathogens: Diutina rugosa and Trichomonascus ciferrii.</title>
        <authorList>
            <person name="Mixao V."/>
            <person name="Saus E."/>
            <person name="Hansen A."/>
            <person name="Lass-Flor C."/>
            <person name="Gabaldon T."/>
        </authorList>
    </citation>
    <scope>NUCLEOTIDE SEQUENCE [LARGE SCALE GENOMIC DNA]</scope>
    <source>
        <strain evidence="10 11">CBS 613</strain>
    </source>
</reference>
<feature type="transmembrane region" description="Helical" evidence="9">
    <location>
        <begin position="130"/>
        <end position="152"/>
    </location>
</feature>
<keyword evidence="7 9" id="KW-0472">Membrane</keyword>
<dbReference type="GO" id="GO:0098554">
    <property type="term" value="C:cytoplasmic side of endoplasmic reticulum membrane"/>
    <property type="evidence" value="ECO:0007669"/>
    <property type="project" value="TreeGrafter"/>
</dbReference>
<evidence type="ECO:0000256" key="1">
    <source>
        <dbReference type="ARBA" id="ARBA00004477"/>
    </source>
</evidence>
<evidence type="ECO:0008006" key="12">
    <source>
        <dbReference type="Google" id="ProtNLM"/>
    </source>
</evidence>
<dbReference type="Proteomes" id="UP000449547">
    <property type="component" value="Unassembled WGS sequence"/>
</dbReference>
<evidence type="ECO:0000256" key="9">
    <source>
        <dbReference type="SAM" id="Phobius"/>
    </source>
</evidence>
<dbReference type="GO" id="GO:0098553">
    <property type="term" value="C:lumenal side of endoplasmic reticulum membrane"/>
    <property type="evidence" value="ECO:0007669"/>
    <property type="project" value="TreeGrafter"/>
</dbReference>
<proteinExistence type="inferred from homology"/>
<feature type="transmembrane region" description="Helical" evidence="9">
    <location>
        <begin position="323"/>
        <end position="347"/>
    </location>
</feature>
<dbReference type="OrthoDB" id="29661at2759"/>
<feature type="transmembrane region" description="Helical" evidence="9">
    <location>
        <begin position="219"/>
        <end position="235"/>
    </location>
</feature>
<dbReference type="PANTHER" id="PTHR12174">
    <property type="entry name" value="SIGNAL PEPTIDE PEPTIDASE"/>
    <property type="match status" value="1"/>
</dbReference>
<gene>
    <name evidence="10" type="ORF">DIURU_000310</name>
</gene>
<comment type="similarity">
    <text evidence="2">Belongs to the peptidase A22B family.</text>
</comment>
<keyword evidence="3 9" id="KW-0812">Transmembrane</keyword>
<evidence type="ECO:0000313" key="11">
    <source>
        <dbReference type="Proteomes" id="UP000449547"/>
    </source>
</evidence>